<dbReference type="GeneID" id="1460615"/>
<evidence type="ECO:0000259" key="1">
    <source>
        <dbReference type="Pfam" id="PF04685"/>
    </source>
</evidence>
<dbReference type="InterPro" id="IPR024462">
    <property type="entry name" value="GH116_N"/>
</dbReference>
<dbReference type="OMA" id="HDLGAPN"/>
<dbReference type="PANTHER" id="PTHR12654">
    <property type="entry name" value="BILE ACID BETA-GLUCOSIDASE-RELATED"/>
    <property type="match status" value="1"/>
</dbReference>
<accession>A0A832TIB6</accession>
<comment type="caution">
    <text evidence="3">The sequence shown here is derived from an EMBL/GenBank/DDBJ whole genome shotgun (WGS) entry which is preliminary data.</text>
</comment>
<gene>
    <name evidence="3" type="ORF">HA332_13400</name>
</gene>
<evidence type="ECO:0000259" key="2">
    <source>
        <dbReference type="Pfam" id="PF12215"/>
    </source>
</evidence>
<protein>
    <submittedName>
        <fullName evidence="3">Beta-glucosidase</fullName>
    </submittedName>
</protein>
<proteinExistence type="predicted"/>
<dbReference type="GO" id="GO:0005975">
    <property type="term" value="P:carbohydrate metabolic process"/>
    <property type="evidence" value="ECO:0007669"/>
    <property type="project" value="InterPro"/>
</dbReference>
<dbReference type="Pfam" id="PF12215">
    <property type="entry name" value="Glyco_hydr_116N"/>
    <property type="match status" value="1"/>
</dbReference>
<organism evidence="3 4">
    <name type="scientific">Sulfurisphaera tokodaii</name>
    <dbReference type="NCBI Taxonomy" id="111955"/>
    <lineage>
        <taxon>Archaea</taxon>
        <taxon>Thermoproteota</taxon>
        <taxon>Thermoprotei</taxon>
        <taxon>Sulfolobales</taxon>
        <taxon>Sulfolobaceae</taxon>
        <taxon>Sulfurisphaera</taxon>
    </lineage>
</organism>
<dbReference type="GO" id="GO:0008422">
    <property type="term" value="F:beta-glucosidase activity"/>
    <property type="evidence" value="ECO:0007669"/>
    <property type="project" value="TreeGrafter"/>
</dbReference>
<evidence type="ECO:0000313" key="3">
    <source>
        <dbReference type="EMBL" id="HII75326.1"/>
    </source>
</evidence>
<dbReference type="InterPro" id="IPR052566">
    <property type="entry name" value="Non-lysos_glucosylceramidase"/>
</dbReference>
<dbReference type="Pfam" id="PF04685">
    <property type="entry name" value="DUF608"/>
    <property type="match status" value="1"/>
</dbReference>
<dbReference type="EMBL" id="DUJO01000059">
    <property type="protein sequence ID" value="HII75326.1"/>
    <property type="molecule type" value="Genomic_DNA"/>
</dbReference>
<dbReference type="Proteomes" id="UP000646844">
    <property type="component" value="Unassembled WGS sequence"/>
</dbReference>
<dbReference type="InterPro" id="IPR012341">
    <property type="entry name" value="6hp_glycosidase-like_sf"/>
</dbReference>
<dbReference type="SUPFAM" id="SSF48208">
    <property type="entry name" value="Six-hairpin glycosidases"/>
    <property type="match status" value="1"/>
</dbReference>
<feature type="domain" description="Glycosyl-hydrolase family 116 catalytic region" evidence="1">
    <location>
        <begin position="544"/>
        <end position="744"/>
    </location>
</feature>
<reference evidence="3" key="1">
    <citation type="journal article" date="2020" name="bioRxiv">
        <title>A rank-normalized archaeal taxonomy based on genome phylogeny resolves widespread incomplete and uneven classifications.</title>
        <authorList>
            <person name="Rinke C."/>
            <person name="Chuvochina M."/>
            <person name="Mussig A.J."/>
            <person name="Chaumeil P.-A."/>
            <person name="Waite D.W."/>
            <person name="Whitman W.B."/>
            <person name="Parks D.H."/>
            <person name="Hugenholtz P."/>
        </authorList>
    </citation>
    <scope>NUCLEOTIDE SEQUENCE</scope>
    <source>
        <strain evidence="3">UBA8838</strain>
    </source>
</reference>
<dbReference type="RefSeq" id="WP_010980617.1">
    <property type="nucleotide sequence ID" value="NZ_BAABQO010000015.1"/>
</dbReference>
<dbReference type="Gene3D" id="1.50.10.10">
    <property type="match status" value="1"/>
</dbReference>
<dbReference type="AlphaFoldDB" id="A0A832TIB6"/>
<dbReference type="PANTHER" id="PTHR12654:SF0">
    <property type="entry name" value="NON-LYSOSOMAL GLUCOSYLCERAMIDASE"/>
    <property type="match status" value="1"/>
</dbReference>
<evidence type="ECO:0000313" key="4">
    <source>
        <dbReference type="Proteomes" id="UP000646844"/>
    </source>
</evidence>
<dbReference type="InterPro" id="IPR008928">
    <property type="entry name" value="6-hairpin_glycosidase_sf"/>
</dbReference>
<sequence>MKYLYSYALDSGVVLGGIGTGSIEIRADGRLYDWTIFNNGSYAERQEIRRVYYLTQNDFFTGIRYGNKVRILQAYDYYFGASPYYTPWLRPVKSLEYMGEPPFAFLNFKDDFEVKLRAFSPFIPHDLKNSSLPVAIFEYEVDKDSDFIVGIRNPFESGRIEFKRDTLVFSGEVTSKDPRYGGNLCIKVVRSPWLAKGDNFPLFKEWNEFREKGYISTNQGDKWGFIGNKNKKFTVILGWYFPNHLTANGKNIGHYYENFFNNCLDVVNYAEENLIYLEKMTNEFHDALYNTRGVENWIADLVGSQLTTLIKSTWLSKDGNFYIWEGYYQTSDERKVGEHPYTDGPVNTALNTIDVSTYFIYTLTVLYPQLAKNLLLTSSRSALSYDNPLYIFYSLAMPENRSKYVERVIKDPSIPSSIEKLLQTVKEIAKETGKDPKGRIAHYIYRDLKFDEYGRNDLNPEFVLMWGLVSKYTGDIEFMKSLYPVAKEAMESVLRTHSYEGLIYSRLPSGFEWNRQVFSYFKDVNIYDNLFLVVSLLGIDSFHMSVNTFDDWTTIGINSFVSLLGISALKILNELGGDKYNVENALSLYESMLWNGEYFDLWYDPISGYRDKTCQASQLLGEFYLNLLGYSLLDREKTRKTLLSIVKYNLKEEEGVINGAYPDGYRPLMREYENPLKIKEASIHQDTPWSGVEFYLASHLIYEKMIDEAKKVLKEVYDRYSIAGNFWNHWEWGSHYSRPLSSWLIIPAYLGLIYDGVNRVLTLDPAIEELSWIIVLPDFWGRINVNKEKTEIKIIEGKAVLKKIDIKGKKITRIVADGKVVDGDIIAEKEIIVEYE</sequence>
<dbReference type="InterPro" id="IPR006775">
    <property type="entry name" value="GH116_catalytic"/>
</dbReference>
<feature type="domain" description="Glycosyl-hydrolase family 116 N-terminal" evidence="2">
    <location>
        <begin position="12"/>
        <end position="146"/>
    </location>
</feature>
<name>A0A832TIB6_9CREN</name>